<dbReference type="AlphaFoldDB" id="A0AAU8AAZ1"/>
<accession>A0AAU8AAZ1</accession>
<dbReference type="RefSeq" id="WP_353423909.1">
    <property type="nucleotide sequence ID" value="NZ_CP117826.1"/>
</dbReference>
<evidence type="ECO:0000313" key="1">
    <source>
        <dbReference type="EMBL" id="XCC63194.1"/>
    </source>
</evidence>
<name>A0AAU8AAZ1_9FIRM</name>
<sequence>MGSSRESGMEQAGFAALSEHAAACVGYFAARSRKFTVNGA</sequence>
<organism evidence="1">
    <name type="scientific">Christensenella massiliensis</name>
    <dbReference type="NCBI Taxonomy" id="1805714"/>
    <lineage>
        <taxon>Bacteria</taxon>
        <taxon>Bacillati</taxon>
        <taxon>Bacillota</taxon>
        <taxon>Clostridia</taxon>
        <taxon>Christensenellales</taxon>
        <taxon>Christensenellaceae</taxon>
        <taxon>Christensenella</taxon>
    </lineage>
</organism>
<protein>
    <submittedName>
        <fullName evidence="1">Uncharacterized protein</fullName>
    </submittedName>
</protein>
<dbReference type="EMBL" id="CP117826">
    <property type="protein sequence ID" value="XCC63194.1"/>
    <property type="molecule type" value="Genomic_DNA"/>
</dbReference>
<gene>
    <name evidence="1" type="ORF">PUP29_04570</name>
</gene>
<reference evidence="1" key="1">
    <citation type="submission" date="2023-02" db="EMBL/GenBank/DDBJ databases">
        <title>Gut commensal Christensenella minuta modulates host metabolism via a new class of secondary bile acids.</title>
        <authorList>
            <person name="Liu C."/>
        </authorList>
    </citation>
    <scope>NUCLEOTIDE SEQUENCE</scope>
    <source>
        <strain evidence="1">CA70</strain>
    </source>
</reference>
<proteinExistence type="predicted"/>